<name>A0A146KDC8_9EUKA</name>
<evidence type="ECO:0000313" key="4">
    <source>
        <dbReference type="EMBL" id="JAP94763.1"/>
    </source>
</evidence>
<dbReference type="GO" id="GO:0002181">
    <property type="term" value="P:cytoplasmic translation"/>
    <property type="evidence" value="ECO:0007669"/>
    <property type="project" value="TreeGrafter"/>
</dbReference>
<dbReference type="GO" id="GO:0022625">
    <property type="term" value="C:cytosolic large ribosomal subunit"/>
    <property type="evidence" value="ECO:0007669"/>
    <property type="project" value="TreeGrafter"/>
</dbReference>
<dbReference type="InterPro" id="IPR038716">
    <property type="entry name" value="P1/P2_N_sf"/>
</dbReference>
<protein>
    <submittedName>
        <fullName evidence="4">Ribosomal protein P1B</fullName>
    </submittedName>
</protein>
<dbReference type="AlphaFoldDB" id="A0A146KDC8"/>
<comment type="similarity">
    <text evidence="1">Belongs to the eukaryotic ribosomal protein P1/P2 family.</text>
</comment>
<dbReference type="GO" id="GO:0043021">
    <property type="term" value="F:ribonucleoprotein complex binding"/>
    <property type="evidence" value="ECO:0007669"/>
    <property type="project" value="TreeGrafter"/>
</dbReference>
<dbReference type="Pfam" id="PF00428">
    <property type="entry name" value="Ribosomal_60s"/>
    <property type="match status" value="1"/>
</dbReference>
<organism evidence="4">
    <name type="scientific">Trepomonas sp. PC1</name>
    <dbReference type="NCBI Taxonomy" id="1076344"/>
    <lineage>
        <taxon>Eukaryota</taxon>
        <taxon>Metamonada</taxon>
        <taxon>Diplomonadida</taxon>
        <taxon>Hexamitidae</taxon>
        <taxon>Hexamitinae</taxon>
        <taxon>Trepomonas</taxon>
    </lineage>
</organism>
<dbReference type="FunFam" id="1.10.10.1410:FF:000002">
    <property type="entry name" value="60S acidic ribosomal protein P2"/>
    <property type="match status" value="1"/>
</dbReference>
<keyword evidence="2 4" id="KW-0689">Ribosomal protein</keyword>
<dbReference type="GO" id="GO:0003735">
    <property type="term" value="F:structural constituent of ribosome"/>
    <property type="evidence" value="ECO:0007669"/>
    <property type="project" value="TreeGrafter"/>
</dbReference>
<dbReference type="PANTHER" id="PTHR45696:SF10">
    <property type="entry name" value="LARGE RIBOSOMAL SUBUNIT PROTEIN P1"/>
    <property type="match status" value="1"/>
</dbReference>
<gene>
    <name evidence="4" type="ORF">TPC1_12472</name>
</gene>
<dbReference type="GO" id="GO:0030295">
    <property type="term" value="F:protein kinase activator activity"/>
    <property type="evidence" value="ECO:0007669"/>
    <property type="project" value="TreeGrafter"/>
</dbReference>
<proteinExistence type="inferred from homology"/>
<dbReference type="CDD" id="cd05831">
    <property type="entry name" value="Ribosomal_P1"/>
    <property type="match status" value="1"/>
</dbReference>
<keyword evidence="3" id="KW-0687">Ribonucleoprotein</keyword>
<dbReference type="EMBL" id="GDID01001843">
    <property type="protein sequence ID" value="JAP94763.1"/>
    <property type="molecule type" value="Transcribed_RNA"/>
</dbReference>
<reference evidence="4" key="1">
    <citation type="submission" date="2015-07" db="EMBL/GenBank/DDBJ databases">
        <title>Adaptation to a free-living lifestyle via gene acquisitions in the diplomonad Trepomonas sp. PC1.</title>
        <authorList>
            <person name="Xu F."/>
            <person name="Jerlstrom-Hultqvist J."/>
            <person name="Kolisko M."/>
            <person name="Simpson A.G.B."/>
            <person name="Roger A.J."/>
            <person name="Svard S.G."/>
            <person name="Andersson J.O."/>
        </authorList>
    </citation>
    <scope>NUCLEOTIDE SEQUENCE</scope>
    <source>
        <strain evidence="4">PC1</strain>
    </source>
</reference>
<evidence type="ECO:0000256" key="3">
    <source>
        <dbReference type="ARBA" id="ARBA00023274"/>
    </source>
</evidence>
<sequence length="109" mass="11467">MSLTQEQSVALASLILAEGKQEFSAENLNKTLKAAGLEICPCWVTVFAEYLKNKNPLELVAQIGSGSSAVAGSAPAVQEKVVEKEKTEEEQIVAGFAFGASSSSEEESS</sequence>
<evidence type="ECO:0000256" key="1">
    <source>
        <dbReference type="ARBA" id="ARBA00005436"/>
    </source>
</evidence>
<dbReference type="PANTHER" id="PTHR45696">
    <property type="entry name" value="60S ACIDIC RIBOSOMAL PROTEIN P1"/>
    <property type="match status" value="1"/>
</dbReference>
<accession>A0A146KDC8</accession>
<evidence type="ECO:0000256" key="2">
    <source>
        <dbReference type="ARBA" id="ARBA00022980"/>
    </source>
</evidence>
<dbReference type="Gene3D" id="1.10.10.1410">
    <property type="match status" value="1"/>
</dbReference>